<dbReference type="AlphaFoldDB" id="A0A7W6FKL7"/>
<name>A0A7W6FKL7_9HYPH</name>
<keyword evidence="1" id="KW-0732">Signal</keyword>
<gene>
    <name evidence="3" type="ORF">EFB14_22605</name>
    <name evidence="2" type="ORF">GGQ65_004324</name>
</gene>
<dbReference type="Proteomes" id="UP000272004">
    <property type="component" value="Unassembled WGS sequence"/>
</dbReference>
<protein>
    <submittedName>
        <fullName evidence="2">Uncharacterized protein</fullName>
    </submittedName>
</protein>
<accession>A0A7W6FKL7</accession>
<dbReference type="RefSeq" id="WP_126828947.1">
    <property type="nucleotide sequence ID" value="NZ_JACIDG010000011.1"/>
</dbReference>
<sequence length="189" mass="21264">MKISSVFRLFLAAALAMPTVVNAGQCDRNKRVYVFDQSKPGDDTKIFYKVRAGEHPFYAEPVRFETWRKSKLVWSVDGVVICSDVIPLCSLDLDSAKENSDKSVAYECFKEINDPATPNEPVVPFPIPVTEIFAGDQKPYIAFGNLTALSIVCSKHMAVHIKRKELLTEDEQKNGFMLPPFVRLDSCQK</sequence>
<keyword evidence="4" id="KW-1185">Reference proteome</keyword>
<proteinExistence type="predicted"/>
<feature type="signal peptide" evidence="1">
    <location>
        <begin position="1"/>
        <end position="23"/>
    </location>
</feature>
<comment type="caution">
    <text evidence="2">The sequence shown here is derived from an EMBL/GenBank/DDBJ whole genome shotgun (WGS) entry which is preliminary data.</text>
</comment>
<evidence type="ECO:0000313" key="4">
    <source>
        <dbReference type="Proteomes" id="UP000272004"/>
    </source>
</evidence>
<evidence type="ECO:0000313" key="5">
    <source>
        <dbReference type="Proteomes" id="UP000545490"/>
    </source>
</evidence>
<evidence type="ECO:0000313" key="2">
    <source>
        <dbReference type="EMBL" id="MBB3917014.1"/>
    </source>
</evidence>
<reference evidence="2 5" key="2">
    <citation type="submission" date="2020-08" db="EMBL/GenBank/DDBJ databases">
        <title>Genomic Encyclopedia of Type Strains, Phase IV (KMG-IV): sequencing the most valuable type-strain genomes for metagenomic binning, comparative biology and taxonomic classification.</title>
        <authorList>
            <person name="Goeker M."/>
        </authorList>
    </citation>
    <scope>NUCLEOTIDE SEQUENCE [LARGE SCALE GENOMIC DNA]</scope>
    <source>
        <strain evidence="2 5">DSM 19331</strain>
    </source>
</reference>
<feature type="chain" id="PRO_5031032428" evidence="1">
    <location>
        <begin position="24"/>
        <end position="189"/>
    </location>
</feature>
<reference evidence="3 4" key="1">
    <citation type="submission" date="2018-11" db="EMBL/GenBank/DDBJ databases">
        <authorList>
            <person name="Huo Y."/>
        </authorList>
    </citation>
    <scope>NUCLEOTIDE SEQUENCE [LARGE SCALE GENOMIC DNA]</scope>
    <source>
        <strain evidence="3 4">CCBAU 33202</strain>
    </source>
</reference>
<evidence type="ECO:0000313" key="3">
    <source>
        <dbReference type="EMBL" id="RUM10539.1"/>
    </source>
</evidence>
<dbReference type="EMBL" id="RJJU01000012">
    <property type="protein sequence ID" value="RUM10539.1"/>
    <property type="molecule type" value="Genomic_DNA"/>
</dbReference>
<dbReference type="EMBL" id="JACIDG010000011">
    <property type="protein sequence ID" value="MBB3917014.1"/>
    <property type="molecule type" value="Genomic_DNA"/>
</dbReference>
<organism evidence="2 5">
    <name type="scientific">Rhizobium fabae</name>
    <dbReference type="NCBI Taxonomy" id="573179"/>
    <lineage>
        <taxon>Bacteria</taxon>
        <taxon>Pseudomonadati</taxon>
        <taxon>Pseudomonadota</taxon>
        <taxon>Alphaproteobacteria</taxon>
        <taxon>Hyphomicrobiales</taxon>
        <taxon>Rhizobiaceae</taxon>
        <taxon>Rhizobium/Agrobacterium group</taxon>
        <taxon>Rhizobium</taxon>
    </lineage>
</organism>
<dbReference type="Proteomes" id="UP000545490">
    <property type="component" value="Unassembled WGS sequence"/>
</dbReference>
<evidence type="ECO:0000256" key="1">
    <source>
        <dbReference type="SAM" id="SignalP"/>
    </source>
</evidence>